<evidence type="ECO:0000256" key="1">
    <source>
        <dbReference type="ARBA" id="ARBA00022801"/>
    </source>
</evidence>
<dbReference type="InterPro" id="IPR049492">
    <property type="entry name" value="BD-FAE-like_dom"/>
</dbReference>
<dbReference type="RefSeq" id="WP_345258216.1">
    <property type="nucleotide sequence ID" value="NZ_BAABGY010000018.1"/>
</dbReference>
<dbReference type="InterPro" id="IPR029058">
    <property type="entry name" value="AB_hydrolase_fold"/>
</dbReference>
<evidence type="ECO:0000256" key="2">
    <source>
        <dbReference type="SAM" id="MobiDB-lite"/>
    </source>
</evidence>
<feature type="region of interest" description="Disordered" evidence="2">
    <location>
        <begin position="21"/>
        <end position="47"/>
    </location>
</feature>
<dbReference type="PANTHER" id="PTHR48081:SF33">
    <property type="entry name" value="KYNURENINE FORMAMIDASE"/>
    <property type="match status" value="1"/>
</dbReference>
<dbReference type="Proteomes" id="UP001501725">
    <property type="component" value="Unassembled WGS sequence"/>
</dbReference>
<evidence type="ECO:0000259" key="3">
    <source>
        <dbReference type="Pfam" id="PF20434"/>
    </source>
</evidence>
<name>A0ABP8HST8_9BACT</name>
<dbReference type="PANTHER" id="PTHR48081">
    <property type="entry name" value="AB HYDROLASE SUPERFAMILY PROTEIN C4A8.06C"/>
    <property type="match status" value="1"/>
</dbReference>
<organism evidence="4 5">
    <name type="scientific">Flaviaesturariibacter amylovorans</name>
    <dbReference type="NCBI Taxonomy" id="1084520"/>
    <lineage>
        <taxon>Bacteria</taxon>
        <taxon>Pseudomonadati</taxon>
        <taxon>Bacteroidota</taxon>
        <taxon>Chitinophagia</taxon>
        <taxon>Chitinophagales</taxon>
        <taxon>Chitinophagaceae</taxon>
        <taxon>Flaviaestuariibacter</taxon>
    </lineage>
</organism>
<keyword evidence="5" id="KW-1185">Reference proteome</keyword>
<gene>
    <name evidence="4" type="ORF">GCM10023184_44580</name>
</gene>
<proteinExistence type="predicted"/>
<evidence type="ECO:0000313" key="5">
    <source>
        <dbReference type="Proteomes" id="UP001501725"/>
    </source>
</evidence>
<dbReference type="SUPFAM" id="SSF53474">
    <property type="entry name" value="alpha/beta-Hydrolases"/>
    <property type="match status" value="1"/>
</dbReference>
<keyword evidence="1" id="KW-0378">Hydrolase</keyword>
<feature type="domain" description="BD-FAE-like" evidence="3">
    <location>
        <begin position="69"/>
        <end position="256"/>
    </location>
</feature>
<accession>A0ABP8HST8</accession>
<evidence type="ECO:0000313" key="4">
    <source>
        <dbReference type="EMBL" id="GAA4343899.1"/>
    </source>
</evidence>
<sequence>MKQLFLAAAAAILLGTACTKRDSKDPWTTPPLAADSLKNEKYGSDPTQSMDVYLPAGRFTNEGRPTSGADSSTPVLIMIHGGAWSTGDKSEFNPYIPQIRQLLPHWAIANINYRLAQPPANVFPTQESDVQAAINYIYARRSQWHISDRFALLGYSAGGQLALLHSYKRATPVAVKAVLAWAGPSDMVDLYNYQPPQLQFGLQFLLGGSPATNPVLYQQSSAKTFVGPHNPPTFLVHGGLDSMVHHRQSDALHTQLGTQGVPASYLFYPNELHLMHDSTIRRSMDSATRFLRRYVY</sequence>
<dbReference type="Pfam" id="PF20434">
    <property type="entry name" value="BD-FAE"/>
    <property type="match status" value="1"/>
</dbReference>
<dbReference type="PROSITE" id="PS51257">
    <property type="entry name" value="PROKAR_LIPOPROTEIN"/>
    <property type="match status" value="1"/>
</dbReference>
<reference evidence="5" key="1">
    <citation type="journal article" date="2019" name="Int. J. Syst. Evol. Microbiol.">
        <title>The Global Catalogue of Microorganisms (GCM) 10K type strain sequencing project: providing services to taxonomists for standard genome sequencing and annotation.</title>
        <authorList>
            <consortium name="The Broad Institute Genomics Platform"/>
            <consortium name="The Broad Institute Genome Sequencing Center for Infectious Disease"/>
            <person name="Wu L."/>
            <person name="Ma J."/>
        </authorList>
    </citation>
    <scope>NUCLEOTIDE SEQUENCE [LARGE SCALE GENOMIC DNA]</scope>
    <source>
        <strain evidence="5">JCM 17919</strain>
    </source>
</reference>
<dbReference type="EMBL" id="BAABGY010000018">
    <property type="protein sequence ID" value="GAA4343899.1"/>
    <property type="molecule type" value="Genomic_DNA"/>
</dbReference>
<comment type="caution">
    <text evidence="4">The sequence shown here is derived from an EMBL/GenBank/DDBJ whole genome shotgun (WGS) entry which is preliminary data.</text>
</comment>
<dbReference type="InterPro" id="IPR050300">
    <property type="entry name" value="GDXG_lipolytic_enzyme"/>
</dbReference>
<protein>
    <recommendedName>
        <fullName evidence="3">BD-FAE-like domain-containing protein</fullName>
    </recommendedName>
</protein>
<dbReference type="Gene3D" id="3.40.50.1820">
    <property type="entry name" value="alpha/beta hydrolase"/>
    <property type="match status" value="1"/>
</dbReference>